<name>A0A9J7YI84_CYPCA</name>
<reference evidence="2" key="1">
    <citation type="submission" date="2025-08" db="UniProtKB">
        <authorList>
            <consortium name="Ensembl"/>
        </authorList>
    </citation>
    <scope>IDENTIFICATION</scope>
</reference>
<protein>
    <submittedName>
        <fullName evidence="2">Uncharacterized protein</fullName>
    </submittedName>
</protein>
<evidence type="ECO:0000313" key="2">
    <source>
        <dbReference type="Ensembl" id="ENSCCRP00000119557.1"/>
    </source>
</evidence>
<evidence type="ECO:0000313" key="3">
    <source>
        <dbReference type="Proteomes" id="UP001108240"/>
    </source>
</evidence>
<dbReference type="Ensembl" id="ENSCCRT00000197065.1">
    <property type="protein sequence ID" value="ENSCCRP00000119557.1"/>
    <property type="gene ID" value="ENSCCRG00000060665.1"/>
</dbReference>
<reference evidence="2" key="2">
    <citation type="submission" date="2025-09" db="UniProtKB">
        <authorList>
            <consortium name="Ensembl"/>
        </authorList>
    </citation>
    <scope>IDENTIFICATION</scope>
</reference>
<evidence type="ECO:0000256" key="1">
    <source>
        <dbReference type="SAM" id="MobiDB-lite"/>
    </source>
</evidence>
<sequence length="559" mass="63438">MPSILTEFLKNAISFTVSLQLKTTHTPKKMSVQLRVIIEENNIRKLTLPSGIPNKVEDLVSEIIETFQIHGEFGLLYEDKDFGNQFFTLHSTSDLEDKATVKLVRKEPLITLDLHPLDESGLSSTQSTLETHPVDDGEEYSSLADDVEPSSSQDTVLLPESCRSAPWPVPFQVPTFSRDIEFILAEANKSYHASGTHFHDASVKSAIMQDLAKAVFSYTAYPSNMQISSVAEALLEKFPCLKEPGTFAGMYGWQQRLKYKMHNFRAKLKSQKYTYPELEVNTLKRKRPTDAAPAKNVKRPKKAEVNYLPPHPVGENEDTLEKERLELVNETKKKNNAKVIEEKMSKTFSIRRLEVVTTGPAVSVLRERWPGLFSKAQIKEEFRRITTVSLEETFMLNLDGYTPRLLQLMHAKGGAFATKMHPLLSTVNEFQSIEKKRDACICCLIEYLGENQEELFQDCQEDELEGHTNEIMKLVVIHNPAVEEDPADVCVVIEGIKVLNGCGNRTTACILLMGLIYALNLEYPKKLKYTFEVFQKLFLKLDGAKLLKKVQSLKRKLME</sequence>
<proteinExistence type="predicted"/>
<organism evidence="2 3">
    <name type="scientific">Cyprinus carpio carpio</name>
    <dbReference type="NCBI Taxonomy" id="630221"/>
    <lineage>
        <taxon>Eukaryota</taxon>
        <taxon>Metazoa</taxon>
        <taxon>Chordata</taxon>
        <taxon>Craniata</taxon>
        <taxon>Vertebrata</taxon>
        <taxon>Euteleostomi</taxon>
        <taxon>Actinopterygii</taxon>
        <taxon>Neopterygii</taxon>
        <taxon>Teleostei</taxon>
        <taxon>Ostariophysi</taxon>
        <taxon>Cypriniformes</taxon>
        <taxon>Cyprinidae</taxon>
        <taxon>Cyprininae</taxon>
        <taxon>Cyprinus</taxon>
    </lineage>
</organism>
<dbReference type="OMA" id="GHTNEIM"/>
<dbReference type="PANTHER" id="PTHR31025:SF31">
    <property type="entry name" value="SI:CH211-166E11.5"/>
    <property type="match status" value="1"/>
</dbReference>
<dbReference type="Proteomes" id="UP001108240">
    <property type="component" value="Unplaced"/>
</dbReference>
<dbReference type="AlphaFoldDB" id="A0A9J7YI84"/>
<accession>A0A9J7YI84</accession>
<feature type="compositionally biased region" description="Polar residues" evidence="1">
    <location>
        <begin position="121"/>
        <end position="130"/>
    </location>
</feature>
<dbReference type="GeneTree" id="ENSGT00950000182912"/>
<feature type="region of interest" description="Disordered" evidence="1">
    <location>
        <begin position="121"/>
        <end position="151"/>
    </location>
</feature>
<dbReference type="PANTHER" id="PTHR31025">
    <property type="entry name" value="SI:CH211-196P9.1-RELATED"/>
    <property type="match status" value="1"/>
</dbReference>
<keyword evidence="3" id="KW-1185">Reference proteome</keyword>